<comment type="caution">
    <text evidence="5">The sequence shown here is derived from an EMBL/GenBank/DDBJ whole genome shotgun (WGS) entry which is preliminary data.</text>
</comment>
<dbReference type="InterPro" id="IPR023996">
    <property type="entry name" value="TonB-dep_OMP_SusC/RagA"/>
</dbReference>
<sequence>MQVVKPAKGILCTLINIIKNIMKPKNKQLRKKIGLLTCLFVLLLGQAAFSQENLSELTGTVLSDKGETLPGVSVQAISQNTHQHYSAVTDAAGVFSFKKLITGNKYDFTFTFMGYLPGTYKGFEVNAQSTNNTLQIKLQEDTKALSEVVVTALGVKKELKKIGYSVQEVKGADLVKARDANPITGLTGKVAGLSVAASTEMLGTPSLVMRGNQITLFVVDGVPISSDTWNISPDDIESYSVLKGPAAAALYGSRAQYGAILITTKKAGNKKGLSVEFNSTNSVDKGFIAMPHTQHEYGGGMYGQYAYADGFGGGLQDAQYQLWGPKFRGQLLPQYDGEYDPTQTYTTTFGDLNYKGHIKPAPYNNRGYVNGKSNLERFLRSGFQSTNNLSLSATGEKYAMRFSVSQSHQTGIVPNTGVDVVNFNTTATYKITPRLTFNSDVNFSRTYTPNIPDVTYGPNSLIYNLSVWTGDEWNVAAPDIRGKWQPGQKDVKIVFPEHVHYNNPWMMVEDWLRGHYKTDINGYLSLNYKLNDHLDVTGRTQISTYSLLRTEQMPWGAYTYARTLGQGDYREDRRNMFESNSDIQLNYNYRINHLISVSGLAGGSLRAFTYNSNFTSTDYLVVPTVYNFNNSLNALMTNNFSSAMRVLSGYAAMDVSIGRYATLSGTGRIDKSSAVPSSGRIYFYPSVSAASVLSDYIKLPSVISFLKIRGSYASVHGDATATGIGATPYNTYTQLNGSTANSLNTNFSQYGNNYISPYGGPDYSLQSFYSTNKPYNNVTAATSAPSIFDPNIKTFNRVNFEEGIDVKVLRNRLGLSATAFQYIDGPQILPNAITPATGYTTYYINALKTRKTGYELSLTGTAIKTQSFSWDVMANWSTFKEVYDELPPGQTNYKTYFRKGDRTDKLYATGFVKTQDGQIVYDAGGKPLKNPYPQFLGYMNADYMWSISNNFRYKNFNVSFQFDGSVGGVISNRLYSLTMQGGANIATVEGAIGKSRLDDDANAGVSSYKGAYVGDGVQVSNGTAITYDNYGNITNYKDLQFAPNKSTSTVQSWATQYYGQIQEGMLTSKTYAKLREVVIGYNLPQRWLNKTLISRLTLSLVGRNLLYFYKGNKYKGIDVEQYNTASAASALQTPTTRRYGFNVNVLF</sequence>
<dbReference type="AlphaFoldDB" id="A0A2P8HM91"/>
<proteinExistence type="predicted"/>
<reference evidence="5 6" key="1">
    <citation type="submission" date="2018-03" db="EMBL/GenBank/DDBJ databases">
        <title>Genomic Encyclopedia of Archaeal and Bacterial Type Strains, Phase II (KMG-II): from individual species to whole genera.</title>
        <authorList>
            <person name="Goeker M."/>
        </authorList>
    </citation>
    <scope>NUCLEOTIDE SEQUENCE [LARGE SCALE GENOMIC DNA]</scope>
    <source>
        <strain evidence="5 6">DSM 24859</strain>
    </source>
</reference>
<evidence type="ECO:0000313" key="5">
    <source>
        <dbReference type="EMBL" id="PSL47329.1"/>
    </source>
</evidence>
<dbReference type="InterPro" id="IPR036942">
    <property type="entry name" value="Beta-barrel_TonB_sf"/>
</dbReference>
<organism evidence="5 6">
    <name type="scientific">Chitinophaga niastensis</name>
    <dbReference type="NCBI Taxonomy" id="536980"/>
    <lineage>
        <taxon>Bacteria</taxon>
        <taxon>Pseudomonadati</taxon>
        <taxon>Bacteroidota</taxon>
        <taxon>Chitinophagia</taxon>
        <taxon>Chitinophagales</taxon>
        <taxon>Chitinophagaceae</taxon>
        <taxon>Chitinophaga</taxon>
    </lineage>
</organism>
<dbReference type="InterPro" id="IPR012910">
    <property type="entry name" value="Plug_dom"/>
</dbReference>
<evidence type="ECO:0000256" key="2">
    <source>
        <dbReference type="ARBA" id="ARBA00023136"/>
    </source>
</evidence>
<comment type="subcellular location">
    <subcellularLocation>
        <location evidence="1">Cell outer membrane</location>
    </subcellularLocation>
</comment>
<evidence type="ECO:0000313" key="6">
    <source>
        <dbReference type="Proteomes" id="UP000240971"/>
    </source>
</evidence>
<dbReference type="NCBIfam" id="TIGR04057">
    <property type="entry name" value="SusC_RagA_signa"/>
    <property type="match status" value="1"/>
</dbReference>
<protein>
    <submittedName>
        <fullName evidence="5">TonB-linked SusC/RagA family outer membrane protein</fullName>
    </submittedName>
</protein>
<keyword evidence="2" id="KW-0472">Membrane</keyword>
<dbReference type="SUPFAM" id="SSF49464">
    <property type="entry name" value="Carboxypeptidase regulatory domain-like"/>
    <property type="match status" value="1"/>
</dbReference>
<dbReference type="Pfam" id="PF13620">
    <property type="entry name" value="CarboxypepD_reg"/>
    <property type="match status" value="1"/>
</dbReference>
<dbReference type="GO" id="GO:0009279">
    <property type="term" value="C:cell outer membrane"/>
    <property type="evidence" value="ECO:0007669"/>
    <property type="project" value="UniProtKB-SubCell"/>
</dbReference>
<dbReference type="Gene3D" id="2.170.130.10">
    <property type="entry name" value="TonB-dependent receptor, plug domain"/>
    <property type="match status" value="1"/>
</dbReference>
<feature type="domain" description="TonB-dependent receptor plug" evidence="4">
    <location>
        <begin position="160"/>
        <end position="258"/>
    </location>
</feature>
<evidence type="ECO:0000256" key="3">
    <source>
        <dbReference type="ARBA" id="ARBA00023237"/>
    </source>
</evidence>
<name>A0A2P8HM91_CHINA</name>
<dbReference type="InterPro" id="IPR037066">
    <property type="entry name" value="Plug_dom_sf"/>
</dbReference>
<dbReference type="Gene3D" id="2.40.170.20">
    <property type="entry name" value="TonB-dependent receptor, beta-barrel domain"/>
    <property type="match status" value="1"/>
</dbReference>
<gene>
    <name evidence="5" type="ORF">CLV51_102175</name>
</gene>
<dbReference type="InterPro" id="IPR008969">
    <property type="entry name" value="CarboxyPept-like_regulatory"/>
</dbReference>
<dbReference type="EMBL" id="PYAW01000002">
    <property type="protein sequence ID" value="PSL47329.1"/>
    <property type="molecule type" value="Genomic_DNA"/>
</dbReference>
<keyword evidence="6" id="KW-1185">Reference proteome</keyword>
<accession>A0A2P8HM91</accession>
<evidence type="ECO:0000256" key="1">
    <source>
        <dbReference type="ARBA" id="ARBA00004442"/>
    </source>
</evidence>
<keyword evidence="3" id="KW-0998">Cell outer membrane</keyword>
<dbReference type="Proteomes" id="UP000240971">
    <property type="component" value="Unassembled WGS sequence"/>
</dbReference>
<dbReference type="Pfam" id="PF07715">
    <property type="entry name" value="Plug"/>
    <property type="match status" value="1"/>
</dbReference>
<dbReference type="NCBIfam" id="TIGR04056">
    <property type="entry name" value="OMP_RagA_SusC"/>
    <property type="match status" value="1"/>
</dbReference>
<dbReference type="InterPro" id="IPR023997">
    <property type="entry name" value="TonB-dep_OMP_SusC/RagA_CS"/>
</dbReference>
<dbReference type="Gene3D" id="2.60.40.1120">
    <property type="entry name" value="Carboxypeptidase-like, regulatory domain"/>
    <property type="match status" value="1"/>
</dbReference>
<dbReference type="SUPFAM" id="SSF56935">
    <property type="entry name" value="Porins"/>
    <property type="match status" value="1"/>
</dbReference>
<evidence type="ECO:0000259" key="4">
    <source>
        <dbReference type="Pfam" id="PF07715"/>
    </source>
</evidence>